<dbReference type="KEGG" id="jre:118349411"/>
<keyword evidence="2" id="KW-1185">Reference proteome</keyword>
<name>A0A6P9F4W6_JUGRE</name>
<dbReference type="SUPFAM" id="SSF53098">
    <property type="entry name" value="Ribonuclease H-like"/>
    <property type="match status" value="1"/>
</dbReference>
<dbReference type="InParanoid" id="A0A6P9F4W6"/>
<accession>A0A6P9F4W6</accession>
<dbReference type="InterPro" id="IPR044730">
    <property type="entry name" value="RNase_H-like_dom_plant"/>
</dbReference>
<evidence type="ECO:0000313" key="3">
    <source>
        <dbReference type="RefSeq" id="XP_035549712.1"/>
    </source>
</evidence>
<dbReference type="OrthoDB" id="1841727at2759"/>
<feature type="domain" description="Reverse transcriptase zinc-binding" evidence="1">
    <location>
        <begin position="61"/>
        <end position="146"/>
    </location>
</feature>
<dbReference type="CDD" id="cd06222">
    <property type="entry name" value="RNase_H_like"/>
    <property type="match status" value="1"/>
</dbReference>
<evidence type="ECO:0000259" key="1">
    <source>
        <dbReference type="Pfam" id="PF13966"/>
    </source>
</evidence>
<reference evidence="3" key="1">
    <citation type="submission" date="2025-08" db="UniProtKB">
        <authorList>
            <consortium name="RefSeq"/>
        </authorList>
    </citation>
    <scope>IDENTIFICATION</scope>
    <source>
        <tissue evidence="3">Leaves</tissue>
    </source>
</reference>
<organism evidence="2 3">
    <name type="scientific">Juglans regia</name>
    <name type="common">English walnut</name>
    <dbReference type="NCBI Taxonomy" id="51240"/>
    <lineage>
        <taxon>Eukaryota</taxon>
        <taxon>Viridiplantae</taxon>
        <taxon>Streptophyta</taxon>
        <taxon>Embryophyta</taxon>
        <taxon>Tracheophyta</taxon>
        <taxon>Spermatophyta</taxon>
        <taxon>Magnoliopsida</taxon>
        <taxon>eudicotyledons</taxon>
        <taxon>Gunneridae</taxon>
        <taxon>Pentapetalae</taxon>
        <taxon>rosids</taxon>
        <taxon>fabids</taxon>
        <taxon>Fagales</taxon>
        <taxon>Juglandaceae</taxon>
        <taxon>Juglans</taxon>
    </lineage>
</organism>
<proteinExistence type="predicted"/>
<dbReference type="GeneID" id="118349411"/>
<dbReference type="Proteomes" id="UP000235220">
    <property type="component" value="Chromosome 9"/>
</dbReference>
<dbReference type="InterPro" id="IPR012337">
    <property type="entry name" value="RNaseH-like_sf"/>
</dbReference>
<gene>
    <name evidence="3" type="primary">LOC118349411</name>
</gene>
<evidence type="ECO:0000313" key="2">
    <source>
        <dbReference type="Proteomes" id="UP000235220"/>
    </source>
</evidence>
<sequence>MNIVGHPNLLVKDFQLNNGWDVDFIRQLVGPDQIDEILEDLCKAKPGMDVLIWSKNDNGLFSTKSAWDCIRIRSDIIEGHSWIWHKSLPLKMSSLMWKAWYMAFSVDHHLRRIGIPITSRCDCCANGHFEDQNHVLFAGDIANYTWCYFGAYLGIPIGQNWKDTVKRWFRRANNSSQVGIILGILPVIITWRLWRRRCLARMEGRFEPVSEIIHSVSRWISLICRDMHASSHISSFDLQVLKSLNVQAVLIPIRRCKTFTWNRPSVGWVKLNTDGSSLGNPGASGIGSNNRAELLALLHGLQQEMWGVVSRGFLGGEIIDIIDSMTYSINHVFREGNKVADWLAKQGASGKDFAFSQLTETPRALRGLIRMDYSGLPSLRFS</sequence>
<dbReference type="InterPro" id="IPR026960">
    <property type="entry name" value="RVT-Znf"/>
</dbReference>
<dbReference type="Pfam" id="PF13966">
    <property type="entry name" value="zf-RVT"/>
    <property type="match status" value="1"/>
</dbReference>
<dbReference type="InterPro" id="IPR052929">
    <property type="entry name" value="RNase_H-like_EbsB-rel"/>
</dbReference>
<dbReference type="AlphaFoldDB" id="A0A6P9F4W6"/>
<dbReference type="PANTHER" id="PTHR47074:SF75">
    <property type="entry name" value="RNASE H TYPE-1 DOMAIN-CONTAINING PROTEIN"/>
    <property type="match status" value="1"/>
</dbReference>
<dbReference type="RefSeq" id="XP_035549712.1">
    <property type="nucleotide sequence ID" value="XM_035693819.1"/>
</dbReference>
<protein>
    <submittedName>
        <fullName evidence="3">Uncharacterized protein LOC118349411</fullName>
    </submittedName>
</protein>
<dbReference type="PANTHER" id="PTHR47074">
    <property type="entry name" value="BNAC02G40300D PROTEIN"/>
    <property type="match status" value="1"/>
</dbReference>